<dbReference type="GO" id="GO:0003700">
    <property type="term" value="F:DNA-binding transcription factor activity"/>
    <property type="evidence" value="ECO:0007669"/>
    <property type="project" value="TreeGrafter"/>
</dbReference>
<evidence type="ECO:0000256" key="1">
    <source>
        <dbReference type="ARBA" id="ARBA00023125"/>
    </source>
</evidence>
<comment type="caution">
    <text evidence="4">The sequence shown here is derived from an EMBL/GenBank/DDBJ whole genome shotgun (WGS) entry which is preliminary data.</text>
</comment>
<feature type="DNA-binding region" description="H-T-H motif" evidence="2">
    <location>
        <begin position="29"/>
        <end position="48"/>
    </location>
</feature>
<dbReference type="InterPro" id="IPR001647">
    <property type="entry name" value="HTH_TetR"/>
</dbReference>
<feature type="domain" description="HTH tetR-type" evidence="3">
    <location>
        <begin position="6"/>
        <end position="66"/>
    </location>
</feature>
<protein>
    <submittedName>
        <fullName evidence="4">TetR/AcrR family transcriptional regulator</fullName>
    </submittedName>
</protein>
<dbReference type="Proteomes" id="UP000262172">
    <property type="component" value="Unassembled WGS sequence"/>
</dbReference>
<dbReference type="SUPFAM" id="SSF48498">
    <property type="entry name" value="Tetracyclin repressor-like, C-terminal domain"/>
    <property type="match status" value="1"/>
</dbReference>
<evidence type="ECO:0000313" key="5">
    <source>
        <dbReference type="Proteomes" id="UP000262172"/>
    </source>
</evidence>
<dbReference type="RefSeq" id="WP_116241804.1">
    <property type="nucleotide sequence ID" value="NZ_QUAB01000039.1"/>
</dbReference>
<name>A0A371NV50_9MICO</name>
<accession>A0A371NV50</accession>
<dbReference type="InterPro" id="IPR009057">
    <property type="entry name" value="Homeodomain-like_sf"/>
</dbReference>
<proteinExistence type="predicted"/>
<keyword evidence="1 2" id="KW-0238">DNA-binding</keyword>
<evidence type="ECO:0000256" key="2">
    <source>
        <dbReference type="PROSITE-ProRule" id="PRU00335"/>
    </source>
</evidence>
<sequence>MAEPAPPARERFLDAALLVMRERGIANTTTKLIAQRAGLSEALLYKNFDDKQHLFLSVLEERTPRVRFDPDAAGSEDLFESIMTLVEQLMAFFTRSFPLAASVFGTPELLAQHRDGVAARGKGPAEAVTEVRRYLEAERRAGRIRRDADTTAAARTLVGAAFHQGFLAAFDGKDNVPASRRVAAGIAGVLLPALSPAE</sequence>
<dbReference type="SUPFAM" id="SSF46689">
    <property type="entry name" value="Homeodomain-like"/>
    <property type="match status" value="1"/>
</dbReference>
<dbReference type="Gene3D" id="1.10.357.10">
    <property type="entry name" value="Tetracycline Repressor, domain 2"/>
    <property type="match status" value="1"/>
</dbReference>
<dbReference type="AlphaFoldDB" id="A0A371NV50"/>
<dbReference type="InterPro" id="IPR036271">
    <property type="entry name" value="Tet_transcr_reg_TetR-rel_C_sf"/>
</dbReference>
<dbReference type="PRINTS" id="PR00455">
    <property type="entry name" value="HTHTETR"/>
</dbReference>
<dbReference type="OrthoDB" id="3472897at2"/>
<gene>
    <name evidence="4" type="ORF">DY023_07945</name>
</gene>
<evidence type="ECO:0000259" key="3">
    <source>
        <dbReference type="PROSITE" id="PS50977"/>
    </source>
</evidence>
<dbReference type="PANTHER" id="PTHR30055:SF226">
    <property type="entry name" value="HTH-TYPE TRANSCRIPTIONAL REGULATOR PKSA"/>
    <property type="match status" value="1"/>
</dbReference>
<dbReference type="PANTHER" id="PTHR30055">
    <property type="entry name" value="HTH-TYPE TRANSCRIPTIONAL REGULATOR RUTR"/>
    <property type="match status" value="1"/>
</dbReference>
<dbReference type="InterPro" id="IPR050109">
    <property type="entry name" value="HTH-type_TetR-like_transc_reg"/>
</dbReference>
<dbReference type="GO" id="GO:0000976">
    <property type="term" value="F:transcription cis-regulatory region binding"/>
    <property type="evidence" value="ECO:0007669"/>
    <property type="project" value="TreeGrafter"/>
</dbReference>
<dbReference type="EMBL" id="QUAB01000039">
    <property type="protein sequence ID" value="REJ05872.1"/>
    <property type="molecule type" value="Genomic_DNA"/>
</dbReference>
<dbReference type="Pfam" id="PF00440">
    <property type="entry name" value="TetR_N"/>
    <property type="match status" value="1"/>
</dbReference>
<reference evidence="4 5" key="1">
    <citation type="submission" date="2018-08" db="EMBL/GenBank/DDBJ databases">
        <title>Isolation, diversity and antifungal activity of Actinobacteria from cow dung.</title>
        <authorList>
            <person name="Ling L."/>
        </authorList>
    </citation>
    <scope>NUCLEOTIDE SEQUENCE [LARGE SCALE GENOMIC DNA]</scope>
    <source>
        <strain evidence="4 5">NEAU-LLE</strain>
    </source>
</reference>
<evidence type="ECO:0000313" key="4">
    <source>
        <dbReference type="EMBL" id="REJ05872.1"/>
    </source>
</evidence>
<organism evidence="4 5">
    <name type="scientific">Microbacterium bovistercoris</name>
    <dbReference type="NCBI Taxonomy" id="2293570"/>
    <lineage>
        <taxon>Bacteria</taxon>
        <taxon>Bacillati</taxon>
        <taxon>Actinomycetota</taxon>
        <taxon>Actinomycetes</taxon>
        <taxon>Micrococcales</taxon>
        <taxon>Microbacteriaceae</taxon>
        <taxon>Microbacterium</taxon>
    </lineage>
</organism>
<keyword evidence="5" id="KW-1185">Reference proteome</keyword>
<dbReference type="PROSITE" id="PS50977">
    <property type="entry name" value="HTH_TETR_2"/>
    <property type="match status" value="1"/>
</dbReference>